<dbReference type="GO" id="GO:0030488">
    <property type="term" value="P:tRNA methylation"/>
    <property type="evidence" value="ECO:0007669"/>
    <property type="project" value="TreeGrafter"/>
</dbReference>
<dbReference type="InterPro" id="IPR023873">
    <property type="entry name" value="FeFe-hyd_GTPase_HydF"/>
</dbReference>
<evidence type="ECO:0000259" key="1">
    <source>
        <dbReference type="Pfam" id="PF01926"/>
    </source>
</evidence>
<organism evidence="4 5">
    <name type="scientific">Fusobacterium necrogenes</name>
    <dbReference type="NCBI Taxonomy" id="858"/>
    <lineage>
        <taxon>Bacteria</taxon>
        <taxon>Fusobacteriati</taxon>
        <taxon>Fusobacteriota</taxon>
        <taxon>Fusobacteriia</taxon>
        <taxon>Fusobacteriales</taxon>
        <taxon>Fusobacteriaceae</taxon>
        <taxon>Fusobacterium</taxon>
    </lineage>
</organism>
<dbReference type="GO" id="GO:0005525">
    <property type="term" value="F:GTP binding"/>
    <property type="evidence" value="ECO:0007669"/>
    <property type="project" value="InterPro"/>
</dbReference>
<dbReference type="EC" id="3.6.-.-" evidence="4"/>
<feature type="domain" description="G" evidence="1">
    <location>
        <begin position="11"/>
        <end position="130"/>
    </location>
</feature>
<evidence type="ECO:0000259" key="2">
    <source>
        <dbReference type="Pfam" id="PF18128"/>
    </source>
</evidence>
<dbReference type="PANTHER" id="PTHR42714">
    <property type="entry name" value="TRNA MODIFICATION GTPASE GTPBP3"/>
    <property type="match status" value="1"/>
</dbReference>
<reference evidence="4 5" key="1">
    <citation type="submission" date="2018-06" db="EMBL/GenBank/DDBJ databases">
        <authorList>
            <consortium name="Pathogen Informatics"/>
            <person name="Doyle S."/>
        </authorList>
    </citation>
    <scope>NUCLEOTIDE SEQUENCE [LARGE SCALE GENOMIC DNA]</scope>
    <source>
        <strain evidence="4 5">NCTC10723</strain>
    </source>
</reference>
<dbReference type="Proteomes" id="UP000255328">
    <property type="component" value="Unassembled WGS sequence"/>
</dbReference>
<feature type="domain" description="Hydrogen maturase F dimerization" evidence="2">
    <location>
        <begin position="185"/>
        <end position="283"/>
    </location>
</feature>
<accession>A0A377GXW1</accession>
<dbReference type="Gene3D" id="3.40.50.300">
    <property type="entry name" value="P-loop containing nucleotide triphosphate hydrolases"/>
    <property type="match status" value="1"/>
</dbReference>
<dbReference type="InterPro" id="IPR041606">
    <property type="entry name" value="HydF_dimer"/>
</dbReference>
<dbReference type="OrthoDB" id="9811338at2"/>
<evidence type="ECO:0000259" key="3">
    <source>
        <dbReference type="Pfam" id="PF18133"/>
    </source>
</evidence>
<dbReference type="NCBIfam" id="TIGR00231">
    <property type="entry name" value="small_GTP"/>
    <property type="match status" value="1"/>
</dbReference>
<evidence type="ECO:0000313" key="4">
    <source>
        <dbReference type="EMBL" id="STO31809.1"/>
    </source>
</evidence>
<proteinExistence type="predicted"/>
<dbReference type="InterPro" id="IPR005225">
    <property type="entry name" value="Small_GTP-bd"/>
</dbReference>
<dbReference type="Pfam" id="PF01926">
    <property type="entry name" value="MMR_HSR1"/>
    <property type="match status" value="1"/>
</dbReference>
<dbReference type="CDD" id="cd00880">
    <property type="entry name" value="Era_like"/>
    <property type="match status" value="1"/>
</dbReference>
<dbReference type="RefSeq" id="WP_115270451.1">
    <property type="nucleotide sequence ID" value="NZ_UGGU01000003.1"/>
</dbReference>
<dbReference type="NCBIfam" id="TIGR03918">
    <property type="entry name" value="GTP_HydF"/>
    <property type="match status" value="1"/>
</dbReference>
<dbReference type="InterPro" id="IPR027417">
    <property type="entry name" value="P-loop_NTPase"/>
</dbReference>
<dbReference type="Pfam" id="PF18133">
    <property type="entry name" value="HydF_tetramer"/>
    <property type="match status" value="1"/>
</dbReference>
<keyword evidence="5" id="KW-1185">Reference proteome</keyword>
<dbReference type="GO" id="GO:0005737">
    <property type="term" value="C:cytoplasm"/>
    <property type="evidence" value="ECO:0007669"/>
    <property type="project" value="TreeGrafter"/>
</dbReference>
<dbReference type="EMBL" id="UGGU01000003">
    <property type="protein sequence ID" value="STO31809.1"/>
    <property type="molecule type" value="Genomic_DNA"/>
</dbReference>
<dbReference type="Gene3D" id="3.40.50.11410">
    <property type="match status" value="1"/>
</dbReference>
<sequence>MVDTPRGNRVHIAIYGRTNAGKSSLINRITNQNISLVSKMRGTTTDPVYKAMELLPIGPVLFIDTAGIDDITELGKLRIEKTKEILNKMDIALLIISTEVILENKELNYEKEWLREIKKREKPFIVILNKIDLVSEQKLCEIKKRIEEELSCEVSSVSASREESIKIIKSKLLKYAPKILAEEKLIGDKIKIGDRVLLVAPQDIQAPKGRLILPQVQVIRDILDNGGIPTIVTLDNLEEGLNIFQGKPDLVITDSQVFKNVDKVLSKDVLLTSFSIIMARAKGDLNILYNGAKKINDLKIGDRVLIAEACTHHQLKGDIAREKLPMLLRKKIGSLQIDNYSGKDFPEDISKYNLVIHCGSCMLNKTETINRLGTCSENKVAVTNFGMAIAEINGILDRVMEIFKKE</sequence>
<dbReference type="PANTHER" id="PTHR42714:SF6">
    <property type="entry name" value="TRANSLATION INITIATION FACTOR IF-2"/>
    <property type="match status" value="1"/>
</dbReference>
<dbReference type="Pfam" id="PF18128">
    <property type="entry name" value="HydF_dimer"/>
    <property type="match status" value="1"/>
</dbReference>
<evidence type="ECO:0000313" key="5">
    <source>
        <dbReference type="Proteomes" id="UP000255328"/>
    </source>
</evidence>
<dbReference type="Gene3D" id="3.40.50.11420">
    <property type="match status" value="1"/>
</dbReference>
<gene>
    <name evidence="4" type="primary">mnmE_1</name>
    <name evidence="4" type="ORF">NCTC10723_01269</name>
</gene>
<dbReference type="InterPro" id="IPR006073">
    <property type="entry name" value="GTP-bd"/>
</dbReference>
<dbReference type="GO" id="GO:0002098">
    <property type="term" value="P:tRNA wobble uridine modification"/>
    <property type="evidence" value="ECO:0007669"/>
    <property type="project" value="TreeGrafter"/>
</dbReference>
<name>A0A377GXW1_9FUSO</name>
<keyword evidence="4" id="KW-0378">Hydrolase</keyword>
<dbReference type="InterPro" id="IPR040644">
    <property type="entry name" value="HydF_tetramer"/>
</dbReference>
<feature type="domain" description="Hydrogen maturase F tetramerization" evidence="3">
    <location>
        <begin position="288"/>
        <end position="402"/>
    </location>
</feature>
<protein>
    <submittedName>
        <fullName evidence="4">tRNA modification GTPase MnmE</fullName>
        <ecNumber evidence="4">3.6.-.-</ecNumber>
    </submittedName>
</protein>
<dbReference type="GO" id="GO:0016787">
    <property type="term" value="F:hydrolase activity"/>
    <property type="evidence" value="ECO:0007669"/>
    <property type="project" value="UniProtKB-KW"/>
</dbReference>
<dbReference type="SUPFAM" id="SSF52540">
    <property type="entry name" value="P-loop containing nucleoside triphosphate hydrolases"/>
    <property type="match status" value="1"/>
</dbReference>
<dbReference type="AlphaFoldDB" id="A0A377GXW1"/>